<dbReference type="Pfam" id="PF10469">
    <property type="entry name" value="AKAP7_NLS"/>
    <property type="match status" value="2"/>
</dbReference>
<dbReference type="InterPro" id="IPR019510">
    <property type="entry name" value="AKAP7-like_phosphoesterase"/>
</dbReference>
<dbReference type="GO" id="GO:0006355">
    <property type="term" value="P:regulation of DNA-templated transcription"/>
    <property type="evidence" value="ECO:0007669"/>
    <property type="project" value="TreeGrafter"/>
</dbReference>
<keyword evidence="3" id="KW-0436">Ligase</keyword>
<feature type="domain" description="A-kinase anchor protein 7-like phosphoesterase" evidence="2">
    <location>
        <begin position="43"/>
        <end position="101"/>
    </location>
</feature>
<evidence type="ECO:0000313" key="3">
    <source>
        <dbReference type="EMBL" id="EUC61573.1"/>
    </source>
</evidence>
<gene>
    <name evidence="3" type="ORF">RSOL_399810</name>
</gene>
<dbReference type="EMBL" id="JATN01000319">
    <property type="protein sequence ID" value="EUC61573.1"/>
    <property type="molecule type" value="Genomic_DNA"/>
</dbReference>
<sequence>MDMAGVVARASNNIGRRGDQGGARRPWRGRGAQGRSSQVRERPTHFISVPLDHLHEFALEISRFTEGLQTASPPITGLDPSIVISPRRLHLTLGVMGLTAEGNQVTQPPTNPSQERGMNGVTHRQSITAAQALLDSLKPDIESALQGQPLQLCLNEFAVMRRSPTGEADVMYIGPTATGINSAEHTRSVGVLGKPTHCTRLQKLSRSIEMINRRFIEEGFITDRRPLKLHCTILNTSHRKTANNQRGQRVPFSMSQIEDSIAQNPHITGTLLSSENLLAVRELNICRMGSYDELGRYVRVGGIEW</sequence>
<comment type="caution">
    <text evidence="3">The sequence shown here is derived from an EMBL/GenBank/DDBJ whole genome shotgun (WGS) entry which is preliminary data.</text>
</comment>
<feature type="region of interest" description="Disordered" evidence="1">
    <location>
        <begin position="1"/>
        <end position="44"/>
    </location>
</feature>
<organism evidence="3 4">
    <name type="scientific">Rhizoctonia solani AG-3 Rhs1AP</name>
    <dbReference type="NCBI Taxonomy" id="1086054"/>
    <lineage>
        <taxon>Eukaryota</taxon>
        <taxon>Fungi</taxon>
        <taxon>Dikarya</taxon>
        <taxon>Basidiomycota</taxon>
        <taxon>Agaricomycotina</taxon>
        <taxon>Agaricomycetes</taxon>
        <taxon>Cantharellales</taxon>
        <taxon>Ceratobasidiaceae</taxon>
        <taxon>Rhizoctonia</taxon>
    </lineage>
</organism>
<accession>X8JF48</accession>
<evidence type="ECO:0000256" key="1">
    <source>
        <dbReference type="SAM" id="MobiDB-lite"/>
    </source>
</evidence>
<name>X8JF48_9AGAM</name>
<evidence type="ECO:0000259" key="2">
    <source>
        <dbReference type="Pfam" id="PF10469"/>
    </source>
</evidence>
<dbReference type="PANTHER" id="PTHR13360:SF1">
    <property type="entry name" value="ACTIVATING SIGNAL COINTEGRATOR 1 COMPLEX SUBUNIT 1"/>
    <property type="match status" value="1"/>
</dbReference>
<protein>
    <submittedName>
        <fullName evidence="3">AKAP7 2'5' RNA ligase-like domain protein</fullName>
    </submittedName>
</protein>
<dbReference type="OrthoDB" id="277832at2759"/>
<dbReference type="GO" id="GO:0016874">
    <property type="term" value="F:ligase activity"/>
    <property type="evidence" value="ECO:0007669"/>
    <property type="project" value="UniProtKB-KW"/>
</dbReference>
<dbReference type="Gene3D" id="3.90.1140.10">
    <property type="entry name" value="Cyclic phosphodiesterase"/>
    <property type="match status" value="1"/>
</dbReference>
<feature type="domain" description="A-kinase anchor protein 7-like phosphoesterase" evidence="2">
    <location>
        <begin position="121"/>
        <end position="297"/>
    </location>
</feature>
<proteinExistence type="predicted"/>
<dbReference type="Proteomes" id="UP000030108">
    <property type="component" value="Unassembled WGS sequence"/>
</dbReference>
<reference evidence="4" key="1">
    <citation type="journal article" date="2014" name="Genome Announc.">
        <title>Draft genome sequence of the plant-pathogenic soil fungus Rhizoctonia solani anastomosis group 3 strain Rhs1AP.</title>
        <authorList>
            <person name="Cubeta M.A."/>
            <person name="Thomas E."/>
            <person name="Dean R.A."/>
            <person name="Jabaji S."/>
            <person name="Neate S.M."/>
            <person name="Tavantzis S."/>
            <person name="Toda T."/>
            <person name="Vilgalys R."/>
            <person name="Bharathan N."/>
            <person name="Fedorova-Abrams N."/>
            <person name="Pakala S.B."/>
            <person name="Pakala S.M."/>
            <person name="Zafar N."/>
            <person name="Joardar V."/>
            <person name="Losada L."/>
            <person name="Nierman W.C."/>
        </authorList>
    </citation>
    <scope>NUCLEOTIDE SEQUENCE [LARGE SCALE GENOMIC DNA]</scope>
    <source>
        <strain evidence="4">AG-3</strain>
    </source>
</reference>
<dbReference type="GO" id="GO:0005634">
    <property type="term" value="C:nucleus"/>
    <property type="evidence" value="ECO:0007669"/>
    <property type="project" value="TreeGrafter"/>
</dbReference>
<dbReference type="InterPro" id="IPR009210">
    <property type="entry name" value="ASCC1"/>
</dbReference>
<dbReference type="GO" id="GO:0006307">
    <property type="term" value="P:DNA alkylation repair"/>
    <property type="evidence" value="ECO:0007669"/>
    <property type="project" value="InterPro"/>
</dbReference>
<dbReference type="AlphaFoldDB" id="X8JF48"/>
<evidence type="ECO:0000313" key="4">
    <source>
        <dbReference type="Proteomes" id="UP000030108"/>
    </source>
</evidence>
<dbReference type="PANTHER" id="PTHR13360">
    <property type="entry name" value="ACTIVATING SIGNAL COINTEGRATOR 1 COMPLEX SUBUNIT 1"/>
    <property type="match status" value="1"/>
</dbReference>